<gene>
    <name evidence="1" type="ORF">Anas_00811</name>
</gene>
<dbReference type="OrthoDB" id="10347529at2759"/>
<dbReference type="EMBL" id="SEYY01001046">
    <property type="protein sequence ID" value="KAB7505965.1"/>
    <property type="molecule type" value="Genomic_DNA"/>
</dbReference>
<evidence type="ECO:0000313" key="2">
    <source>
        <dbReference type="Proteomes" id="UP000326759"/>
    </source>
</evidence>
<name>A0A5N5TJ90_9CRUS</name>
<dbReference type="AlphaFoldDB" id="A0A5N5TJ90"/>
<evidence type="ECO:0000313" key="1">
    <source>
        <dbReference type="EMBL" id="KAB7505965.1"/>
    </source>
</evidence>
<organism evidence="1 2">
    <name type="scientific">Armadillidium nasatum</name>
    <dbReference type="NCBI Taxonomy" id="96803"/>
    <lineage>
        <taxon>Eukaryota</taxon>
        <taxon>Metazoa</taxon>
        <taxon>Ecdysozoa</taxon>
        <taxon>Arthropoda</taxon>
        <taxon>Crustacea</taxon>
        <taxon>Multicrustacea</taxon>
        <taxon>Malacostraca</taxon>
        <taxon>Eumalacostraca</taxon>
        <taxon>Peracarida</taxon>
        <taxon>Isopoda</taxon>
        <taxon>Oniscidea</taxon>
        <taxon>Crinocheta</taxon>
        <taxon>Armadillidiidae</taxon>
        <taxon>Armadillidium</taxon>
    </lineage>
</organism>
<proteinExistence type="predicted"/>
<accession>A0A5N5TJ90</accession>
<keyword evidence="2" id="KW-1185">Reference proteome</keyword>
<reference evidence="1 2" key="1">
    <citation type="journal article" date="2019" name="PLoS Biol.">
        <title>Sex chromosomes control vertical transmission of feminizing Wolbachia symbionts in an isopod.</title>
        <authorList>
            <person name="Becking T."/>
            <person name="Chebbi M.A."/>
            <person name="Giraud I."/>
            <person name="Moumen B."/>
            <person name="Laverre T."/>
            <person name="Caubet Y."/>
            <person name="Peccoud J."/>
            <person name="Gilbert C."/>
            <person name="Cordaux R."/>
        </authorList>
    </citation>
    <scope>NUCLEOTIDE SEQUENCE [LARGE SCALE GENOMIC DNA]</scope>
    <source>
        <strain evidence="1">ANa2</strain>
        <tissue evidence="1">Whole body excluding digestive tract and cuticle</tissue>
    </source>
</reference>
<sequence>MCFHDFYFFQTYVADVVHVRSDGHGFGPTGRGFGNPTEFTTLTDFSQQTGKISLDRSNNRYNPIGSGGGYTAGTGISIAYGGATGGGIRETAPTQFSRVTTDGYGAAGATFGNLARPGAGAYAGRY</sequence>
<comment type="caution">
    <text evidence="1">The sequence shown here is derived from an EMBL/GenBank/DDBJ whole genome shotgun (WGS) entry which is preliminary data.</text>
</comment>
<protein>
    <submittedName>
        <fullName evidence="1">Uncharacterized protein</fullName>
    </submittedName>
</protein>
<dbReference type="Proteomes" id="UP000326759">
    <property type="component" value="Unassembled WGS sequence"/>
</dbReference>